<keyword evidence="1" id="KW-0812">Transmembrane</keyword>
<organism evidence="2 3">
    <name type="scientific">Drechslerella dactyloides</name>
    <name type="common">Nematode-trapping fungus</name>
    <name type="synonym">Arthrobotrys dactyloides</name>
    <dbReference type="NCBI Taxonomy" id="74499"/>
    <lineage>
        <taxon>Eukaryota</taxon>
        <taxon>Fungi</taxon>
        <taxon>Dikarya</taxon>
        <taxon>Ascomycota</taxon>
        <taxon>Pezizomycotina</taxon>
        <taxon>Orbiliomycetes</taxon>
        <taxon>Orbiliales</taxon>
        <taxon>Orbiliaceae</taxon>
        <taxon>Drechslerella</taxon>
    </lineage>
</organism>
<evidence type="ECO:0000313" key="3">
    <source>
        <dbReference type="Proteomes" id="UP001221413"/>
    </source>
</evidence>
<feature type="transmembrane region" description="Helical" evidence="1">
    <location>
        <begin position="20"/>
        <end position="39"/>
    </location>
</feature>
<reference evidence="2" key="1">
    <citation type="submission" date="2023-01" db="EMBL/GenBank/DDBJ databases">
        <title>The chitinases involved in constricting ring structure development in the nematode-trapping fungus Drechslerella dactyloides.</title>
        <authorList>
            <person name="Wang R."/>
            <person name="Zhang L."/>
            <person name="Tang P."/>
            <person name="Li S."/>
            <person name="Liang L."/>
        </authorList>
    </citation>
    <scope>NUCLEOTIDE SEQUENCE</scope>
    <source>
        <strain evidence="2">YMF1.00031</strain>
    </source>
</reference>
<accession>A0AAD6J7M3</accession>
<dbReference type="Proteomes" id="UP001221413">
    <property type="component" value="Unassembled WGS sequence"/>
</dbReference>
<evidence type="ECO:0000256" key="1">
    <source>
        <dbReference type="SAM" id="Phobius"/>
    </source>
</evidence>
<gene>
    <name evidence="2" type="ORF">Dda_0213</name>
</gene>
<dbReference type="AlphaFoldDB" id="A0AAD6J7M3"/>
<proteinExistence type="predicted"/>
<name>A0AAD6J7M3_DREDA</name>
<keyword evidence="3" id="KW-1185">Reference proteome</keyword>
<keyword evidence="1" id="KW-1133">Transmembrane helix</keyword>
<protein>
    <submittedName>
        <fullName evidence="2">Uncharacterized protein</fullName>
    </submittedName>
</protein>
<sequence length="89" mass="9855">MPELHPGPLWFKLRMFRLCIWVQVSIIASTIIAALAITAKCAPAGEDSWSVVDQKAWSEAKETFGRRCDVTWEAVNKVVFVIGFGSQGS</sequence>
<evidence type="ECO:0000313" key="2">
    <source>
        <dbReference type="EMBL" id="KAJ6264072.1"/>
    </source>
</evidence>
<comment type="caution">
    <text evidence="2">The sequence shown here is derived from an EMBL/GenBank/DDBJ whole genome shotgun (WGS) entry which is preliminary data.</text>
</comment>
<dbReference type="EMBL" id="JAQGDS010000001">
    <property type="protein sequence ID" value="KAJ6264072.1"/>
    <property type="molecule type" value="Genomic_DNA"/>
</dbReference>
<keyword evidence="1" id="KW-0472">Membrane</keyword>